<dbReference type="RefSeq" id="WP_366924171.1">
    <property type="nucleotide sequence ID" value="NZ_CP121694.1"/>
</dbReference>
<name>A0AAU0UM99_9FIRM</name>
<dbReference type="AlphaFoldDB" id="A0AAU0UM99"/>
<dbReference type="Proteomes" id="UP001329915">
    <property type="component" value="Chromosome"/>
</dbReference>
<sequence length="261" mass="29627">MKETEVRHEHQIKPGPCHHHGCPPPNEIVCIKTKKVYQECKQTEVFELKVYEWDKFNRSCDFSSPMVVPEGAAEIINCSIVPKFFSFDKCDKAAKPDKNSLPCNEPCDTPCYPPPQNESCCEVGKGRIKFTLWNDIDIPVFLEFDNGSTRRGCVRIKAPVSKTVTMPRAGTHPMFQCEVDLWITRCLLCFIEESNAADYSNSLEIHCCINVIMAFKLFAEVQLLIPAYGFCVPPECKEINGKCPPGEEEWPPYPPQEVDNC</sequence>
<organism evidence="1 2">
    <name type="scientific">Metallumcola ferriviriculae</name>
    <dbReference type="NCBI Taxonomy" id="3039180"/>
    <lineage>
        <taxon>Bacteria</taxon>
        <taxon>Bacillati</taxon>
        <taxon>Bacillota</taxon>
        <taxon>Clostridia</taxon>
        <taxon>Neomoorellales</taxon>
        <taxon>Desulfitibacteraceae</taxon>
        <taxon>Metallumcola</taxon>
    </lineage>
</organism>
<evidence type="ECO:0000313" key="1">
    <source>
        <dbReference type="EMBL" id="WRO21321.1"/>
    </source>
</evidence>
<evidence type="ECO:0000313" key="2">
    <source>
        <dbReference type="Proteomes" id="UP001329915"/>
    </source>
</evidence>
<protein>
    <submittedName>
        <fullName evidence="1">Uncharacterized protein</fullName>
    </submittedName>
</protein>
<dbReference type="EMBL" id="CP121694">
    <property type="protein sequence ID" value="WRO21321.1"/>
    <property type="molecule type" value="Genomic_DNA"/>
</dbReference>
<keyword evidence="2" id="KW-1185">Reference proteome</keyword>
<proteinExistence type="predicted"/>
<accession>A0AAU0UM99</accession>
<gene>
    <name evidence="1" type="ORF">MFMK1_001124</name>
</gene>
<dbReference type="KEGG" id="dbc:MFMK1_001124"/>
<reference evidence="1 2" key="1">
    <citation type="submission" date="2023-04" db="EMBL/GenBank/DDBJ databases">
        <authorList>
            <person name="Hsu D."/>
        </authorList>
    </citation>
    <scope>NUCLEOTIDE SEQUENCE [LARGE SCALE GENOMIC DNA]</scope>
    <source>
        <strain evidence="1 2">MK1</strain>
    </source>
</reference>